<comment type="caution">
    <text evidence="2">The sequence shown here is derived from an EMBL/GenBank/DDBJ whole genome shotgun (WGS) entry which is preliminary data.</text>
</comment>
<dbReference type="RefSeq" id="WP_183383547.1">
    <property type="nucleotide sequence ID" value="NZ_JACHXR010000004.1"/>
</dbReference>
<feature type="compositionally biased region" description="Basic and acidic residues" evidence="1">
    <location>
        <begin position="66"/>
        <end position="76"/>
    </location>
</feature>
<keyword evidence="3" id="KW-1185">Reference proteome</keyword>
<dbReference type="EMBL" id="JACHXR010000004">
    <property type="protein sequence ID" value="MBB3231058.1"/>
    <property type="molecule type" value="Genomic_DNA"/>
</dbReference>
<evidence type="ECO:0000313" key="3">
    <source>
        <dbReference type="Proteomes" id="UP000518892"/>
    </source>
</evidence>
<gene>
    <name evidence="2" type="ORF">FHR97_001910</name>
</gene>
<sequence>MTNRYFEDVPARGHWIRPGTDHATVGREIVGNAMREYLARNPKPTDDGQATIDAAYEAAQRRKANAWKDDDGRQLSDDAASSYRRDLPTGDSYQRTEDAIEDSYQRYMRRKVEASK</sequence>
<feature type="compositionally biased region" description="Basic and acidic residues" evidence="1">
    <location>
        <begin position="83"/>
        <end position="98"/>
    </location>
</feature>
<organism evidence="2 3">
    <name type="scientific">Halomonas stenophila</name>
    <dbReference type="NCBI Taxonomy" id="795312"/>
    <lineage>
        <taxon>Bacteria</taxon>
        <taxon>Pseudomonadati</taxon>
        <taxon>Pseudomonadota</taxon>
        <taxon>Gammaproteobacteria</taxon>
        <taxon>Oceanospirillales</taxon>
        <taxon>Halomonadaceae</taxon>
        <taxon>Halomonas</taxon>
    </lineage>
</organism>
<protein>
    <submittedName>
        <fullName evidence="2">Ketosteroid isomerase-like protein</fullName>
    </submittedName>
</protein>
<evidence type="ECO:0000256" key="1">
    <source>
        <dbReference type="SAM" id="MobiDB-lite"/>
    </source>
</evidence>
<reference evidence="2 3" key="1">
    <citation type="submission" date="2020-08" db="EMBL/GenBank/DDBJ databases">
        <title>Genomic Encyclopedia of Type Strains, Phase III (KMG-III): the genomes of soil and plant-associated and newly described type strains.</title>
        <authorList>
            <person name="Whitman W."/>
        </authorList>
    </citation>
    <scope>NUCLEOTIDE SEQUENCE [LARGE SCALE GENOMIC DNA]</scope>
    <source>
        <strain evidence="2 3">CECT 7744</strain>
    </source>
</reference>
<dbReference type="Proteomes" id="UP000518892">
    <property type="component" value="Unassembled WGS sequence"/>
</dbReference>
<proteinExistence type="predicted"/>
<accession>A0A7W5HLF9</accession>
<dbReference type="AlphaFoldDB" id="A0A7W5HLF9"/>
<name>A0A7W5HLF9_9GAMM</name>
<keyword evidence="2" id="KW-0413">Isomerase</keyword>
<dbReference type="GO" id="GO:0016853">
    <property type="term" value="F:isomerase activity"/>
    <property type="evidence" value="ECO:0007669"/>
    <property type="project" value="UniProtKB-KW"/>
</dbReference>
<evidence type="ECO:0000313" key="2">
    <source>
        <dbReference type="EMBL" id="MBB3231058.1"/>
    </source>
</evidence>
<feature type="region of interest" description="Disordered" evidence="1">
    <location>
        <begin position="62"/>
        <end position="101"/>
    </location>
</feature>